<feature type="region of interest" description="Disordered" evidence="1">
    <location>
        <begin position="86"/>
        <end position="166"/>
    </location>
</feature>
<protein>
    <submittedName>
        <fullName evidence="2">Uncharacterized protein</fullName>
    </submittedName>
</protein>
<dbReference type="EMBL" id="KN817543">
    <property type="protein sequence ID" value="KJA23365.1"/>
    <property type="molecule type" value="Genomic_DNA"/>
</dbReference>
<evidence type="ECO:0000313" key="2">
    <source>
        <dbReference type="EMBL" id="KJA23365.1"/>
    </source>
</evidence>
<dbReference type="Proteomes" id="UP000054270">
    <property type="component" value="Unassembled WGS sequence"/>
</dbReference>
<accession>A0A0D2PUU7</accession>
<evidence type="ECO:0000256" key="1">
    <source>
        <dbReference type="SAM" id="MobiDB-lite"/>
    </source>
</evidence>
<dbReference type="AlphaFoldDB" id="A0A0D2PUU7"/>
<keyword evidence="3" id="KW-1185">Reference proteome</keyword>
<organism evidence="2 3">
    <name type="scientific">Hypholoma sublateritium (strain FD-334 SS-4)</name>
    <dbReference type="NCBI Taxonomy" id="945553"/>
    <lineage>
        <taxon>Eukaryota</taxon>
        <taxon>Fungi</taxon>
        <taxon>Dikarya</taxon>
        <taxon>Basidiomycota</taxon>
        <taxon>Agaricomycotina</taxon>
        <taxon>Agaricomycetes</taxon>
        <taxon>Agaricomycetidae</taxon>
        <taxon>Agaricales</taxon>
        <taxon>Agaricineae</taxon>
        <taxon>Strophariaceae</taxon>
        <taxon>Hypholoma</taxon>
    </lineage>
</organism>
<proteinExistence type="predicted"/>
<sequence>MPPTGVLPERLSARATEQGCAAGGKPVCDASVISLMRTCRRFLMRQHDMRFAQGVDGRPNTRAAVVESRAAPAQCVDSVWRRTPLRRRAAQRTDERSSSTRAADGESRAAPARSAPTNTPTKARTADGRATVQSPYTQAPALQTGSRVSRRLLSPIQPVRSSSAGVHRTNYEDRAALTSNDAQVPAMFYKDQIPPCTTSAGWVCGSARRHCPQGSKTPTAPDAQRSPRGCSDCATSATLYLGTAPPSSTTDSTPHATWIQKHQRRHIVVNESTYQRDRHSAARSTRPATR</sequence>
<gene>
    <name evidence="2" type="ORF">HYPSUDRAFT_201393</name>
</gene>
<name>A0A0D2PUU7_HYPSF</name>
<reference evidence="3" key="1">
    <citation type="submission" date="2014-04" db="EMBL/GenBank/DDBJ databases">
        <title>Evolutionary Origins and Diversification of the Mycorrhizal Mutualists.</title>
        <authorList>
            <consortium name="DOE Joint Genome Institute"/>
            <consortium name="Mycorrhizal Genomics Consortium"/>
            <person name="Kohler A."/>
            <person name="Kuo A."/>
            <person name="Nagy L.G."/>
            <person name="Floudas D."/>
            <person name="Copeland A."/>
            <person name="Barry K.W."/>
            <person name="Cichocki N."/>
            <person name="Veneault-Fourrey C."/>
            <person name="LaButti K."/>
            <person name="Lindquist E.A."/>
            <person name="Lipzen A."/>
            <person name="Lundell T."/>
            <person name="Morin E."/>
            <person name="Murat C."/>
            <person name="Riley R."/>
            <person name="Ohm R."/>
            <person name="Sun H."/>
            <person name="Tunlid A."/>
            <person name="Henrissat B."/>
            <person name="Grigoriev I.V."/>
            <person name="Hibbett D.S."/>
            <person name="Martin F."/>
        </authorList>
    </citation>
    <scope>NUCLEOTIDE SEQUENCE [LARGE SCALE GENOMIC DNA]</scope>
    <source>
        <strain evidence="3">FD-334 SS-4</strain>
    </source>
</reference>
<feature type="compositionally biased region" description="Low complexity" evidence="1">
    <location>
        <begin position="245"/>
        <end position="254"/>
    </location>
</feature>
<feature type="region of interest" description="Disordered" evidence="1">
    <location>
        <begin position="243"/>
        <end position="290"/>
    </location>
</feature>
<evidence type="ECO:0000313" key="3">
    <source>
        <dbReference type="Proteomes" id="UP000054270"/>
    </source>
</evidence>
<feature type="compositionally biased region" description="Polar residues" evidence="1">
    <location>
        <begin position="131"/>
        <end position="147"/>
    </location>
</feature>
<feature type="compositionally biased region" description="Basic and acidic residues" evidence="1">
    <location>
        <begin position="91"/>
        <end position="107"/>
    </location>
</feature>